<protein>
    <recommendedName>
        <fullName evidence="3">AMP-dependent synthetase/ligase domain-containing protein</fullName>
    </recommendedName>
</protein>
<dbReference type="RefSeq" id="WP_377768394.1">
    <property type="nucleotide sequence ID" value="NZ_JBHULB010000082.1"/>
</dbReference>
<keyword evidence="2" id="KW-1185">Reference proteome</keyword>
<evidence type="ECO:0000313" key="1">
    <source>
        <dbReference type="EMBL" id="MFD2588928.1"/>
    </source>
</evidence>
<proteinExistence type="predicted"/>
<organism evidence="1 2">
    <name type="scientific">Croceitalea marina</name>
    <dbReference type="NCBI Taxonomy" id="1775166"/>
    <lineage>
        <taxon>Bacteria</taxon>
        <taxon>Pseudomonadati</taxon>
        <taxon>Bacteroidota</taxon>
        <taxon>Flavobacteriia</taxon>
        <taxon>Flavobacteriales</taxon>
        <taxon>Flavobacteriaceae</taxon>
        <taxon>Croceitalea</taxon>
    </lineage>
</organism>
<evidence type="ECO:0008006" key="3">
    <source>
        <dbReference type="Google" id="ProtNLM"/>
    </source>
</evidence>
<accession>A0ABW5N194</accession>
<dbReference type="EMBL" id="JBHULB010000082">
    <property type="protein sequence ID" value="MFD2588928.1"/>
    <property type="molecule type" value="Genomic_DNA"/>
</dbReference>
<comment type="caution">
    <text evidence="1">The sequence shown here is derived from an EMBL/GenBank/DDBJ whole genome shotgun (WGS) entry which is preliminary data.</text>
</comment>
<gene>
    <name evidence="1" type="ORF">ACFSQJ_18525</name>
</gene>
<sequence length="135" mass="15616">MTNKFKAKHIILELDRNVYNIVFKILTYLTDNIGNHAIVDSNRLCMGKQAAESIVKLLEAANCDDKSSIILNMNTSDWASFMIMINYSACVLPLPHYCNKETEDFLESYLRHLEKEEDQPNFYDETIIKRVASFT</sequence>
<reference evidence="2" key="1">
    <citation type="journal article" date="2019" name="Int. J. Syst. Evol. Microbiol.">
        <title>The Global Catalogue of Microorganisms (GCM) 10K type strain sequencing project: providing services to taxonomists for standard genome sequencing and annotation.</title>
        <authorList>
            <consortium name="The Broad Institute Genomics Platform"/>
            <consortium name="The Broad Institute Genome Sequencing Center for Infectious Disease"/>
            <person name="Wu L."/>
            <person name="Ma J."/>
        </authorList>
    </citation>
    <scope>NUCLEOTIDE SEQUENCE [LARGE SCALE GENOMIC DNA]</scope>
    <source>
        <strain evidence="2">KCTC 52368</strain>
    </source>
</reference>
<evidence type="ECO:0000313" key="2">
    <source>
        <dbReference type="Proteomes" id="UP001597526"/>
    </source>
</evidence>
<dbReference type="Proteomes" id="UP001597526">
    <property type="component" value="Unassembled WGS sequence"/>
</dbReference>
<name>A0ABW5N194_9FLAO</name>